<dbReference type="SUPFAM" id="SSF64182">
    <property type="entry name" value="DHH phosphoesterases"/>
    <property type="match status" value="1"/>
</dbReference>
<evidence type="ECO:0000256" key="1">
    <source>
        <dbReference type="PIRNR" id="PIRNR026583"/>
    </source>
</evidence>
<feature type="binding site" evidence="2">
    <location>
        <position position="455"/>
    </location>
    <ligand>
        <name>Mn(2+)</name>
        <dbReference type="ChEBI" id="CHEBI:29035"/>
        <label>2</label>
    </ligand>
</feature>
<dbReference type="Pfam" id="PF02272">
    <property type="entry name" value="DHHA1"/>
    <property type="match status" value="1"/>
</dbReference>
<feature type="binding site" evidence="2">
    <location>
        <position position="431"/>
    </location>
    <ligand>
        <name>Mn(2+)</name>
        <dbReference type="ChEBI" id="CHEBI:29035"/>
        <label>2</label>
    </ligand>
</feature>
<comment type="catalytic activity">
    <reaction evidence="1">
        <text>3',3'-c-di-AMP + H2O = 5'-O-phosphonoadenylyl-(3'-&gt;5')-adenosine + H(+)</text>
        <dbReference type="Rhea" id="RHEA:54420"/>
        <dbReference type="ChEBI" id="CHEBI:15377"/>
        <dbReference type="ChEBI" id="CHEBI:15378"/>
        <dbReference type="ChEBI" id="CHEBI:71500"/>
        <dbReference type="ChEBI" id="CHEBI:138171"/>
    </reaction>
</comment>
<dbReference type="InterPro" id="IPR051319">
    <property type="entry name" value="Oligoribo/pAp-PDE_c-di-AMP_PDE"/>
</dbReference>
<feature type="binding site" evidence="2">
    <location>
        <position position="510"/>
    </location>
    <ligand>
        <name>Mn(2+)</name>
        <dbReference type="ChEBI" id="CHEBI:29035"/>
        <label>2</label>
    </ligand>
</feature>
<dbReference type="GO" id="GO:0005886">
    <property type="term" value="C:plasma membrane"/>
    <property type="evidence" value="ECO:0007669"/>
    <property type="project" value="UniProtKB-SubCell"/>
</dbReference>
<dbReference type="GO" id="GO:0046872">
    <property type="term" value="F:metal ion binding"/>
    <property type="evidence" value="ECO:0007669"/>
    <property type="project" value="UniProtKB-KW"/>
</dbReference>
<comment type="subcellular location">
    <subcellularLocation>
        <location evidence="1">Cell membrane</location>
    </subcellularLocation>
</comment>
<dbReference type="PIRSF" id="PIRSF026583">
    <property type="entry name" value="YybT"/>
    <property type="match status" value="1"/>
</dbReference>
<keyword evidence="1 3" id="KW-0472">Membrane</keyword>
<feature type="domain" description="DHHA1" evidence="5">
    <location>
        <begin position="582"/>
        <end position="661"/>
    </location>
</feature>
<feature type="binding site" evidence="2">
    <location>
        <position position="364"/>
    </location>
    <ligand>
        <name>Mn(2+)</name>
        <dbReference type="ChEBI" id="CHEBI:29035"/>
        <label>2</label>
    </ligand>
</feature>
<sequence>MDNKKFSTVFIPRASFYLWVILVLVAVIGVLNWLIAIPGLVLLIALVYYHFRSNYRRKHEITRYIENLMFNIDTATKDTLLNFPMPLVVIQLDGTIIWYNSSFRKIFEGKDLLEKTIGSFAEGLQSDYLLNGEPNISKNITINNKSYNVLGNIVKTDHKNENDEYILLLYFIENTELVELKKRYEDEKTSVCIIIIDNYDDLMQSMEGAMQPQVLAEIDRKLVEWVGSTGGILKKYERDKYLFVFEKAHLKGFIDKKFDILDSVKEINTGNKIPVTLSMGFGINGSSFLESFNFAAASIDIALGRGGDQVVIKDGEKFSFYGGKTRELEKRTRVKARVIAYALREFIDQSPLVLIMGHEKADVDSLGASLGLYRIVKERGKNAHIVLNEVNSSIKNIMSKIEQDQAYDGVFISGDTAMEIVDNNTLLIVVDTHRPGFTECPELLKQTSQVVVIDHHRKGADFIQDAVLTYQEIYASSTCELVTEILQYVGDKIKLRPIEAEALYSGIVVDTKNFTFKTGVRTFDAASFLKRQGVDTISVKQLFQNDLETYINISNVVMAADIIDDRIAISVCPPDMKDAQLIAAKSADQLLTLTGIAAAFVLCHANGEVAISGRSLGDINVQMILEKLGGGGHLSVAGAQLQGISMEDAVEKLKYAIIEYINESNNEKQ</sequence>
<organism evidence="6 7">
    <name type="scientific">Clostridium thermosuccinogenes</name>
    <dbReference type="NCBI Taxonomy" id="84032"/>
    <lineage>
        <taxon>Bacteria</taxon>
        <taxon>Bacillati</taxon>
        <taxon>Bacillota</taxon>
        <taxon>Clostridia</taxon>
        <taxon>Eubacteriales</taxon>
        <taxon>Clostridiaceae</taxon>
        <taxon>Clostridium</taxon>
    </lineage>
</organism>
<evidence type="ECO:0000259" key="4">
    <source>
        <dbReference type="Pfam" id="PF01368"/>
    </source>
</evidence>
<keyword evidence="7" id="KW-1185">Reference proteome</keyword>
<dbReference type="Gene3D" id="3.30.450.20">
    <property type="entry name" value="PAS domain"/>
    <property type="match status" value="1"/>
</dbReference>
<keyword evidence="2" id="KW-0464">Manganese</keyword>
<dbReference type="PANTHER" id="PTHR47618:SF2">
    <property type="entry name" value="CYCLIC-DI-AMP PHOSPHODIESTERASE GDPP"/>
    <property type="match status" value="1"/>
</dbReference>
<proteinExistence type="inferred from homology"/>
<protein>
    <recommendedName>
        <fullName evidence="1">Cyclic-di-AMP phosphodiesterase</fullName>
        <ecNumber evidence="1">3.1.4.-</ecNumber>
    </recommendedName>
</protein>
<dbReference type="Gene3D" id="3.10.310.30">
    <property type="match status" value="1"/>
</dbReference>
<keyword evidence="2" id="KW-0479">Metal-binding</keyword>
<evidence type="ECO:0000259" key="5">
    <source>
        <dbReference type="Pfam" id="PF02272"/>
    </source>
</evidence>
<feature type="binding site" evidence="2">
    <location>
        <position position="362"/>
    </location>
    <ligand>
        <name>Mn(2+)</name>
        <dbReference type="ChEBI" id="CHEBI:29035"/>
        <label>1</label>
    </ligand>
</feature>
<dbReference type="GO" id="GO:0016787">
    <property type="term" value="F:hydrolase activity"/>
    <property type="evidence" value="ECO:0007669"/>
    <property type="project" value="UniProtKB-UniRule"/>
</dbReference>
<comment type="similarity">
    <text evidence="1">Belongs to the GdpP/PdeA phosphodiesterase family.</text>
</comment>
<accession>A0A2K2FKA0</accession>
<feature type="binding site" evidence="2">
    <location>
        <position position="431"/>
    </location>
    <ligand>
        <name>Mn(2+)</name>
        <dbReference type="ChEBI" id="CHEBI:29035"/>
        <label>1</label>
    </ligand>
</feature>
<dbReference type="PANTHER" id="PTHR47618">
    <property type="entry name" value="BIFUNCTIONAL OLIGORIBONUCLEASE AND PAP PHOSPHATASE NRNA"/>
    <property type="match status" value="1"/>
</dbReference>
<dbReference type="GO" id="GO:0003676">
    <property type="term" value="F:nucleic acid binding"/>
    <property type="evidence" value="ECO:0007669"/>
    <property type="project" value="UniProtKB-UniRule"/>
</dbReference>
<evidence type="ECO:0000313" key="7">
    <source>
        <dbReference type="Proteomes" id="UP000236151"/>
    </source>
</evidence>
<evidence type="ECO:0000313" key="6">
    <source>
        <dbReference type="EMBL" id="PNU01010.1"/>
    </source>
</evidence>
<dbReference type="Gene3D" id="3.90.1640.10">
    <property type="entry name" value="inorganic pyrophosphatase (n-terminal core)"/>
    <property type="match status" value="1"/>
</dbReference>
<dbReference type="RefSeq" id="WP_103080393.1">
    <property type="nucleotide sequence ID" value="NZ_CP021850.1"/>
</dbReference>
<dbReference type="EC" id="3.1.4.-" evidence="1"/>
<feature type="domain" description="DDH" evidence="4">
    <location>
        <begin position="353"/>
        <end position="507"/>
    </location>
</feature>
<keyword evidence="1" id="KW-1003">Cell membrane</keyword>
<evidence type="ECO:0000256" key="2">
    <source>
        <dbReference type="PIRSR" id="PIRSR026583-50"/>
    </source>
</evidence>
<keyword evidence="3" id="KW-1133">Transmembrane helix</keyword>
<dbReference type="Pfam" id="PF24898">
    <property type="entry name" value="GGDEF_GdpP"/>
    <property type="match status" value="1"/>
</dbReference>
<dbReference type="OrthoDB" id="9759476at2"/>
<dbReference type="AlphaFoldDB" id="A0A2K2FKA0"/>
<name>A0A2K2FKA0_9CLOT</name>
<comment type="caution">
    <text evidence="6">The sequence shown here is derived from an EMBL/GenBank/DDBJ whole genome shotgun (WGS) entry which is preliminary data.</text>
</comment>
<dbReference type="InterPro" id="IPR014528">
    <property type="entry name" value="GdpP/PdeA"/>
</dbReference>
<comment type="function">
    <text evidence="1">Has phosphodiesterase (PDE) activity against cyclic-di-AMP (c-di-AMP).</text>
</comment>
<gene>
    <name evidence="6" type="ORF">CDQ84_03805</name>
</gene>
<dbReference type="InterPro" id="IPR001667">
    <property type="entry name" value="DDH_dom"/>
</dbReference>
<dbReference type="GO" id="GO:0106409">
    <property type="term" value="F:cyclic-di-AMP phosphodiesterase activity"/>
    <property type="evidence" value="ECO:0007669"/>
    <property type="project" value="RHEA"/>
</dbReference>
<dbReference type="InterPro" id="IPR038763">
    <property type="entry name" value="DHH_sf"/>
</dbReference>
<comment type="cofactor">
    <cofactor evidence="2">
        <name>Mn(2+)</name>
        <dbReference type="ChEBI" id="CHEBI:29035"/>
    </cofactor>
    <text evidence="2">For phosphodiesterase activity, probably binds 2 Mn(2+) per subunit.</text>
</comment>
<dbReference type="Pfam" id="PF01368">
    <property type="entry name" value="DHH"/>
    <property type="match status" value="1"/>
</dbReference>
<dbReference type="Proteomes" id="UP000236151">
    <property type="component" value="Unassembled WGS sequence"/>
</dbReference>
<evidence type="ECO:0000256" key="3">
    <source>
        <dbReference type="SAM" id="Phobius"/>
    </source>
</evidence>
<keyword evidence="1" id="KW-0378">Hydrolase</keyword>
<dbReference type="InterPro" id="IPR003156">
    <property type="entry name" value="DHHA1_dom"/>
</dbReference>
<dbReference type="EMBL" id="NIOJ01000005">
    <property type="protein sequence ID" value="PNU01010.1"/>
    <property type="molecule type" value="Genomic_DNA"/>
</dbReference>
<dbReference type="KEGG" id="cthd:CDO33_00575"/>
<feature type="binding site" evidence="2">
    <location>
        <position position="358"/>
    </location>
    <ligand>
        <name>Mn(2+)</name>
        <dbReference type="ChEBI" id="CHEBI:29035"/>
        <label>1</label>
    </ligand>
</feature>
<reference evidence="6 7" key="1">
    <citation type="submission" date="2017-06" db="EMBL/GenBank/DDBJ databases">
        <title>Investigating the central metabolism of Clostridium thermosuccinogenes.</title>
        <authorList>
            <person name="Koendjbiharie J.G."/>
            <person name="van Kranenburg R."/>
        </authorList>
    </citation>
    <scope>NUCLEOTIDE SEQUENCE [LARGE SCALE GENOMIC DNA]</scope>
    <source>
        <strain evidence="6 7">DSM 5806</strain>
    </source>
</reference>
<keyword evidence="3" id="KW-0812">Transmembrane</keyword>
<dbReference type="FunFam" id="3.90.1640.10:FF:000002">
    <property type="entry name" value="Cyclic-di-AMP phosphodiesterase"/>
    <property type="match status" value="1"/>
</dbReference>
<feature type="transmembrane region" description="Helical" evidence="3">
    <location>
        <begin position="16"/>
        <end position="49"/>
    </location>
</feature>